<keyword evidence="4" id="KW-0732">Signal</keyword>
<dbReference type="GO" id="GO:0043190">
    <property type="term" value="C:ATP-binding cassette (ABC) transporter complex"/>
    <property type="evidence" value="ECO:0007669"/>
    <property type="project" value="InterPro"/>
</dbReference>
<dbReference type="Pfam" id="PF00496">
    <property type="entry name" value="SBP_bac_5"/>
    <property type="match status" value="1"/>
</dbReference>
<accession>A0A3B0S482</accession>
<dbReference type="InterPro" id="IPR039424">
    <property type="entry name" value="SBP_5"/>
</dbReference>
<keyword evidence="3" id="KW-0813">Transport</keyword>
<dbReference type="SUPFAM" id="SSF53850">
    <property type="entry name" value="Periplasmic binding protein-like II"/>
    <property type="match status" value="1"/>
</dbReference>
<feature type="domain" description="Solute-binding protein family 5" evidence="5">
    <location>
        <begin position="75"/>
        <end position="415"/>
    </location>
</feature>
<dbReference type="GO" id="GO:0030313">
    <property type="term" value="C:cell envelope"/>
    <property type="evidence" value="ECO:0007669"/>
    <property type="project" value="UniProtKB-SubCell"/>
</dbReference>
<evidence type="ECO:0000256" key="4">
    <source>
        <dbReference type="ARBA" id="ARBA00022729"/>
    </source>
</evidence>
<organism evidence="6">
    <name type="scientific">hydrothermal vent metagenome</name>
    <dbReference type="NCBI Taxonomy" id="652676"/>
    <lineage>
        <taxon>unclassified sequences</taxon>
        <taxon>metagenomes</taxon>
        <taxon>ecological metagenomes</taxon>
    </lineage>
</organism>
<dbReference type="Gene3D" id="3.10.105.10">
    <property type="entry name" value="Dipeptide-binding Protein, Domain 3"/>
    <property type="match status" value="1"/>
</dbReference>
<evidence type="ECO:0000313" key="6">
    <source>
        <dbReference type="EMBL" id="VAV91223.1"/>
    </source>
</evidence>
<dbReference type="GO" id="GO:1904680">
    <property type="term" value="F:peptide transmembrane transporter activity"/>
    <property type="evidence" value="ECO:0007669"/>
    <property type="project" value="TreeGrafter"/>
</dbReference>
<evidence type="ECO:0000256" key="2">
    <source>
        <dbReference type="ARBA" id="ARBA00005695"/>
    </source>
</evidence>
<dbReference type="Gene3D" id="3.40.190.10">
    <property type="entry name" value="Periplasmic binding protein-like II"/>
    <property type="match status" value="1"/>
</dbReference>
<name>A0A3B0S482_9ZZZZ</name>
<comment type="subcellular location">
    <subcellularLocation>
        <location evidence="1">Cell envelope</location>
    </subcellularLocation>
</comment>
<comment type="similarity">
    <text evidence="2">Belongs to the bacterial solute-binding protein 5 family.</text>
</comment>
<dbReference type="InterPro" id="IPR030678">
    <property type="entry name" value="Peptide/Ni-bd"/>
</dbReference>
<evidence type="ECO:0000259" key="5">
    <source>
        <dbReference type="Pfam" id="PF00496"/>
    </source>
</evidence>
<evidence type="ECO:0000256" key="3">
    <source>
        <dbReference type="ARBA" id="ARBA00022448"/>
    </source>
</evidence>
<dbReference type="AlphaFoldDB" id="A0A3B0S482"/>
<dbReference type="GO" id="GO:0042597">
    <property type="term" value="C:periplasmic space"/>
    <property type="evidence" value="ECO:0007669"/>
    <property type="project" value="UniProtKB-ARBA"/>
</dbReference>
<reference evidence="6" key="1">
    <citation type="submission" date="2018-06" db="EMBL/GenBank/DDBJ databases">
        <authorList>
            <person name="Zhirakovskaya E."/>
        </authorList>
    </citation>
    <scope>NUCLEOTIDE SEQUENCE</scope>
</reference>
<dbReference type="PIRSF" id="PIRSF002741">
    <property type="entry name" value="MppA"/>
    <property type="match status" value="1"/>
</dbReference>
<sequence length="513" mass="56584">MSISASCQRRTFLLASGAVILAGCGRKTQSQNSLRIGIASAPDSMDPAQGQFASAALLFKQLYTPLTNYGADGGLAPGLAKSWEISEDGLRWIFTLRQGLQWSDTEPITAKDVVASTRYLLNPESTYADAGDFSLLENVEAVLAGELPVEKLGVRQISTFVVQFSFTRPLGVFAELMREFYPSPEHILAQPTSNWPNPPNFVGSGPYLLTQGTQQSMTLVRNPLAPDATNIDTVYISVVEDAATRARMVRAGDLDLVEDPPTNQIAALSTQEEVALHGWKAPRFVYLKVNHKHPALSDIRVRQALNLVVDRTFIADKLFEGAAQVANSILPDLHANSSTFPERIKQAKQLLADAGYGDGLTISLLHSGEFRERMAVVLAQNWKQIGVTCYLQASDGPGLYAFIEAGEFDLALASFDRGLKRENWRLIEPFESDGFAANFNWTNLQYDQAVAAARAEANPVKRSWYASQAADIIHEDAAIIPLIFEQKFWLANPDLNGFSDKVTPDQWRFLNWR</sequence>
<protein>
    <submittedName>
        <fullName evidence="6">Oligopeptide ABC transporter, periplasmic oligopeptide-binding protein OppA (TC 3.A.1.5.1)</fullName>
    </submittedName>
</protein>
<dbReference type="InterPro" id="IPR000914">
    <property type="entry name" value="SBP_5_dom"/>
</dbReference>
<dbReference type="GO" id="GO:0015833">
    <property type="term" value="P:peptide transport"/>
    <property type="evidence" value="ECO:0007669"/>
    <property type="project" value="TreeGrafter"/>
</dbReference>
<dbReference type="EMBL" id="UOEE01000123">
    <property type="protein sequence ID" value="VAV91223.1"/>
    <property type="molecule type" value="Genomic_DNA"/>
</dbReference>
<proteinExistence type="inferred from homology"/>
<gene>
    <name evidence="6" type="ORF">MNBD_ALPHA06-128</name>
</gene>
<evidence type="ECO:0000256" key="1">
    <source>
        <dbReference type="ARBA" id="ARBA00004196"/>
    </source>
</evidence>
<dbReference type="PANTHER" id="PTHR30290">
    <property type="entry name" value="PERIPLASMIC BINDING COMPONENT OF ABC TRANSPORTER"/>
    <property type="match status" value="1"/>
</dbReference>
<dbReference type="PANTHER" id="PTHR30290:SF10">
    <property type="entry name" value="PERIPLASMIC OLIGOPEPTIDE-BINDING PROTEIN-RELATED"/>
    <property type="match status" value="1"/>
</dbReference>
<dbReference type="Gene3D" id="3.90.76.10">
    <property type="entry name" value="Dipeptide-binding Protein, Domain 1"/>
    <property type="match status" value="1"/>
</dbReference>
<dbReference type="CDD" id="cd08504">
    <property type="entry name" value="PBP2_OppA"/>
    <property type="match status" value="1"/>
</dbReference>